<dbReference type="Proteomes" id="UP000320948">
    <property type="component" value="Unassembled WGS sequence"/>
</dbReference>
<accession>A0A6N4RC81</accession>
<organism evidence="1 2">
    <name type="scientific">Blastochloris viridis</name>
    <name type="common">Rhodopseudomonas viridis</name>
    <dbReference type="NCBI Taxonomy" id="1079"/>
    <lineage>
        <taxon>Bacteria</taxon>
        <taxon>Pseudomonadati</taxon>
        <taxon>Pseudomonadota</taxon>
        <taxon>Alphaproteobacteria</taxon>
        <taxon>Hyphomicrobiales</taxon>
        <taxon>Blastochloridaceae</taxon>
        <taxon>Blastochloris</taxon>
    </lineage>
</organism>
<evidence type="ECO:0000313" key="2">
    <source>
        <dbReference type="Proteomes" id="UP000320948"/>
    </source>
</evidence>
<dbReference type="EMBL" id="VAFM01000001">
    <property type="protein sequence ID" value="TKW61612.1"/>
    <property type="molecule type" value="Genomic_DNA"/>
</dbReference>
<reference evidence="1 2" key="1">
    <citation type="journal article" date="2017" name="Nat. Commun.">
        <title>In situ click chemistry generation of cyclooxygenase-2 inhibitors.</title>
        <authorList>
            <person name="Bhardwaj A."/>
            <person name="Kaur J."/>
            <person name="Wuest M."/>
            <person name="Wuest F."/>
        </authorList>
    </citation>
    <scope>NUCLEOTIDE SEQUENCE [LARGE SCALE GENOMIC DNA]</scope>
    <source>
        <strain evidence="1">S2_018_000_R2_106</strain>
    </source>
</reference>
<protein>
    <submittedName>
        <fullName evidence="1">Uncharacterized protein</fullName>
    </submittedName>
</protein>
<sequence>MTVREWQEQEFMPWKRKMETYGAEKGEQVARMRRHAASLQAIVAMLVEGRTKQAVLAWNTLELHPKLQDVRVSADGETLTLVAMDGTPDVIRLDDMLAELQKMLA</sequence>
<name>A0A6N4RC81_BLAVI</name>
<proteinExistence type="predicted"/>
<comment type="caution">
    <text evidence="1">The sequence shown here is derived from an EMBL/GenBank/DDBJ whole genome shotgun (WGS) entry which is preliminary data.</text>
</comment>
<dbReference type="AlphaFoldDB" id="A0A6N4RC81"/>
<evidence type="ECO:0000313" key="1">
    <source>
        <dbReference type="EMBL" id="TKW61612.1"/>
    </source>
</evidence>
<gene>
    <name evidence="1" type="ORF">DI628_03020</name>
</gene>